<keyword evidence="1" id="KW-0472">Membrane</keyword>
<feature type="transmembrane region" description="Helical" evidence="1">
    <location>
        <begin position="125"/>
        <end position="143"/>
    </location>
</feature>
<feature type="transmembrane region" description="Helical" evidence="1">
    <location>
        <begin position="54"/>
        <end position="73"/>
    </location>
</feature>
<dbReference type="PANTHER" id="PTHR39419">
    <property type="entry name" value="SLL0814 PROTEIN"/>
    <property type="match status" value="1"/>
</dbReference>
<sequence length="169" mass="19316">MLFLMIFSQPEKNSPFYIFLVVTYLAGYTIELVGVHTGMIFGEYSYGSTLGLKLMQIPLMIGVNWILVIYSAGMLVHSIGIKNTVLAAAVGSTFVTLLDFVIEPVAIRFDYWAWKTNDIPPQNYVAWYLFSFVLLYLFMRLPFKKHNPAAPVLFITQFLFFLILLTMDS</sequence>
<evidence type="ECO:0000313" key="2">
    <source>
        <dbReference type="EMBL" id="RXF68454.1"/>
    </source>
</evidence>
<accession>A0A4Q0M654</accession>
<feature type="transmembrane region" description="Helical" evidence="1">
    <location>
        <begin position="85"/>
        <end position="105"/>
    </location>
</feature>
<proteinExistence type="predicted"/>
<feature type="transmembrane region" description="Helical" evidence="1">
    <location>
        <begin position="16"/>
        <end position="42"/>
    </location>
</feature>
<protein>
    <submittedName>
        <fullName evidence="2">Carotenoid biosynthesis protein</fullName>
    </submittedName>
</protein>
<name>A0A4Q0M654_9SPHI</name>
<dbReference type="Proteomes" id="UP000290848">
    <property type="component" value="Unassembled WGS sequence"/>
</dbReference>
<evidence type="ECO:0000256" key="1">
    <source>
        <dbReference type="SAM" id="Phobius"/>
    </source>
</evidence>
<comment type="caution">
    <text evidence="2">The sequence shown here is derived from an EMBL/GenBank/DDBJ whole genome shotgun (WGS) entry which is preliminary data.</text>
</comment>
<reference evidence="2 3" key="1">
    <citation type="submission" date="2018-12" db="EMBL/GenBank/DDBJ databases">
        <title>The Draft Genome Sequence of the Soil Bacterium Pedobacter tournemirensis R1.</title>
        <authorList>
            <person name="He J."/>
        </authorList>
    </citation>
    <scope>NUCLEOTIDE SEQUENCE [LARGE SCALE GENOMIC DNA]</scope>
    <source>
        <strain evidence="2 3">R1</strain>
    </source>
</reference>
<dbReference type="AlphaFoldDB" id="A0A4Q0M654"/>
<dbReference type="PANTHER" id="PTHR39419:SF1">
    <property type="entry name" value="SLL0814 PROTEIN"/>
    <property type="match status" value="1"/>
</dbReference>
<gene>
    <name evidence="2" type="ORF">EKH83_16235</name>
</gene>
<dbReference type="Pfam" id="PF04240">
    <property type="entry name" value="Caroten_synth"/>
    <property type="match status" value="1"/>
</dbReference>
<dbReference type="InterPro" id="IPR007354">
    <property type="entry name" value="CruF-like"/>
</dbReference>
<feature type="transmembrane region" description="Helical" evidence="1">
    <location>
        <begin position="150"/>
        <end position="167"/>
    </location>
</feature>
<keyword evidence="1" id="KW-1133">Transmembrane helix</keyword>
<organism evidence="2 3">
    <name type="scientific">Arcticibacter tournemirensis</name>
    <dbReference type="NCBI Taxonomy" id="699437"/>
    <lineage>
        <taxon>Bacteria</taxon>
        <taxon>Pseudomonadati</taxon>
        <taxon>Bacteroidota</taxon>
        <taxon>Sphingobacteriia</taxon>
        <taxon>Sphingobacteriales</taxon>
        <taxon>Sphingobacteriaceae</taxon>
        <taxon>Arcticibacter</taxon>
    </lineage>
</organism>
<keyword evidence="1" id="KW-0812">Transmembrane</keyword>
<evidence type="ECO:0000313" key="3">
    <source>
        <dbReference type="Proteomes" id="UP000290848"/>
    </source>
</evidence>
<dbReference type="EMBL" id="RXOC01000011">
    <property type="protein sequence ID" value="RXF68454.1"/>
    <property type="molecule type" value="Genomic_DNA"/>
</dbReference>